<dbReference type="InterPro" id="IPR013103">
    <property type="entry name" value="RVT_2"/>
</dbReference>
<organism evidence="2">
    <name type="scientific">Tanacetum cinerariifolium</name>
    <name type="common">Dalmatian daisy</name>
    <name type="synonym">Chrysanthemum cinerariifolium</name>
    <dbReference type="NCBI Taxonomy" id="118510"/>
    <lineage>
        <taxon>Eukaryota</taxon>
        <taxon>Viridiplantae</taxon>
        <taxon>Streptophyta</taxon>
        <taxon>Embryophyta</taxon>
        <taxon>Tracheophyta</taxon>
        <taxon>Spermatophyta</taxon>
        <taxon>Magnoliopsida</taxon>
        <taxon>eudicotyledons</taxon>
        <taxon>Gunneridae</taxon>
        <taxon>Pentapetalae</taxon>
        <taxon>asterids</taxon>
        <taxon>campanulids</taxon>
        <taxon>Asterales</taxon>
        <taxon>Asteraceae</taxon>
        <taxon>Asteroideae</taxon>
        <taxon>Anthemideae</taxon>
        <taxon>Anthemidinae</taxon>
        <taxon>Tanacetum</taxon>
    </lineage>
</organism>
<dbReference type="Pfam" id="PF07727">
    <property type="entry name" value="RVT_2"/>
    <property type="match status" value="1"/>
</dbReference>
<evidence type="ECO:0000313" key="2">
    <source>
        <dbReference type="EMBL" id="GEU32779.1"/>
    </source>
</evidence>
<accession>A0A6L2J792</accession>
<gene>
    <name evidence="2" type="ORF">Tci_004757</name>
</gene>
<reference evidence="2" key="1">
    <citation type="journal article" date="2019" name="Sci. Rep.">
        <title>Draft genome of Tanacetum cinerariifolium, the natural source of mosquito coil.</title>
        <authorList>
            <person name="Yamashiro T."/>
            <person name="Shiraishi A."/>
            <person name="Satake H."/>
            <person name="Nakayama K."/>
        </authorList>
    </citation>
    <scope>NUCLEOTIDE SEQUENCE</scope>
</reference>
<dbReference type="AlphaFoldDB" id="A0A6L2J792"/>
<dbReference type="EMBL" id="BKCJ010000391">
    <property type="protein sequence ID" value="GEU32779.1"/>
    <property type="molecule type" value="Genomic_DNA"/>
</dbReference>
<evidence type="ECO:0000259" key="1">
    <source>
        <dbReference type="Pfam" id="PF07727"/>
    </source>
</evidence>
<comment type="caution">
    <text evidence="2">The sequence shown here is derived from an EMBL/GenBank/DDBJ whole genome shotgun (WGS) entry which is preliminary data.</text>
</comment>
<name>A0A6L2J792_TANCI</name>
<proteinExistence type="predicted"/>
<protein>
    <submittedName>
        <fullName evidence="2">Integrase, catalytic region, zinc finger, CCHC-type, peptidase aspartic, catalytic</fullName>
    </submittedName>
</protein>
<sequence length="190" mass="21895">MHTFYQRHRSDYQQTKNHTLEQVRGNPSKHVQSRRQLATDPKMCMFVLTMDVKTDFLNGPLKEDVYVSKPDGFVDPDHLEKVYRLRKALYGLKQAPRACIGTPMATKPKLDADLNGTPVDQTQYRVMIGCLDTRKSTSGGIQFLGEILVTLMYKKQDCIAMSIAKVETEYQLAEMFMKSLSQEMFEYLVR</sequence>
<feature type="domain" description="Reverse transcriptase Ty1/copia-type" evidence="1">
    <location>
        <begin position="37"/>
        <end position="98"/>
    </location>
</feature>